<dbReference type="Proteomes" id="UP000198284">
    <property type="component" value="Unassembled WGS sequence"/>
</dbReference>
<organism evidence="2 3">
    <name type="scientific">Noviherbaspirillum humi</name>
    <dbReference type="NCBI Taxonomy" id="1688639"/>
    <lineage>
        <taxon>Bacteria</taxon>
        <taxon>Pseudomonadati</taxon>
        <taxon>Pseudomonadota</taxon>
        <taxon>Betaproteobacteria</taxon>
        <taxon>Burkholderiales</taxon>
        <taxon>Oxalobacteraceae</taxon>
        <taxon>Noviherbaspirillum</taxon>
    </lineage>
</organism>
<evidence type="ECO:0000256" key="1">
    <source>
        <dbReference type="SAM" id="MobiDB-lite"/>
    </source>
</evidence>
<evidence type="ECO:0000313" key="2">
    <source>
        <dbReference type="EMBL" id="SNS53956.1"/>
    </source>
</evidence>
<evidence type="ECO:0000313" key="3">
    <source>
        <dbReference type="Proteomes" id="UP000198284"/>
    </source>
</evidence>
<reference evidence="2 3" key="1">
    <citation type="submission" date="2017-06" db="EMBL/GenBank/DDBJ databases">
        <authorList>
            <person name="Kim H.J."/>
            <person name="Triplett B.A."/>
        </authorList>
    </citation>
    <scope>NUCLEOTIDE SEQUENCE [LARGE SCALE GENOMIC DNA]</scope>
    <source>
        <strain evidence="2 3">U15</strain>
    </source>
</reference>
<keyword evidence="3" id="KW-1185">Reference proteome</keyword>
<feature type="compositionally biased region" description="Low complexity" evidence="1">
    <location>
        <begin position="1"/>
        <end position="15"/>
    </location>
</feature>
<sequence>MSTSIPSSVSSSNASHLDLNSTSNPTFPAKRSITIAQAGPVATPVQVPITLAEPALLNNALRVIGFVAGAIWFSPDGDQAKADFVNTVLKGNATELRDRVQKYAAGIALSNNPEVRRSAAKHLSMFDQAMDRARRLGQQGGGKAFEDEVRRANEALGSLYSLSANGAPSDPLWDEINRHVRTALGLPPRSAPVPSNPAENLSPPPSGNLACTLSATEFRADSKVVARIQLTAWVNGQKPPDAPVKLSVRRMTVVNGKRIYAPNAVVLKKNPSVATVVLNATQRSPGQRAGVRFEGKCSLPEIGNVNSIPPSIEIYGPSGSLSKTP</sequence>
<dbReference type="AlphaFoldDB" id="A0A239FAK4"/>
<accession>A0A239FAK4</accession>
<name>A0A239FAK4_9BURK</name>
<dbReference type="EMBL" id="FZOT01000003">
    <property type="protein sequence ID" value="SNS53956.1"/>
    <property type="molecule type" value="Genomic_DNA"/>
</dbReference>
<feature type="region of interest" description="Disordered" evidence="1">
    <location>
        <begin position="1"/>
        <end position="23"/>
    </location>
</feature>
<protein>
    <submittedName>
        <fullName evidence="2">Uncharacterized protein</fullName>
    </submittedName>
</protein>
<proteinExistence type="predicted"/>
<gene>
    <name evidence="2" type="ORF">SAMN06265795_103270</name>
</gene>